<name>A0A9W4WVC9_9GLOM</name>
<evidence type="ECO:0000256" key="1">
    <source>
        <dbReference type="SAM" id="Phobius"/>
    </source>
</evidence>
<sequence length="294" mass="34318">MSDWLNFFGWAFLPSLVTNWIQNIYYKIVYSAGANIPKRGQAKHALHRKRIYIFVVLAYLIYTVVEVIRSIPPSYYNMLGVNQDFTPKELKSNLRKLFGPDINTWNNCRTIRDYLSIGRNYFTGFYLGTGLILFIINILGKGQFGRFWRFVVFFGMACIEASLILHPKPSTFLTYITSKYVIFEKITIFRQLFITIFIALSQVGPVLFPSDNTEDLRPTLHNLEILSNAANEDVKNQLKSGFYPFQNDTNAQNDLKRKMEKLVVDTYLRQNDAEFVQMYSQVHQRIVSSRKKHK</sequence>
<feature type="transmembrane region" description="Helical" evidence="1">
    <location>
        <begin position="51"/>
        <end position="71"/>
    </location>
</feature>
<dbReference type="EMBL" id="CAMKVN010001278">
    <property type="protein sequence ID" value="CAI2174914.1"/>
    <property type="molecule type" value="Genomic_DNA"/>
</dbReference>
<feature type="transmembrane region" description="Helical" evidence="1">
    <location>
        <begin position="12"/>
        <end position="30"/>
    </location>
</feature>
<organism evidence="2 3">
    <name type="scientific">Funneliformis geosporum</name>
    <dbReference type="NCBI Taxonomy" id="1117311"/>
    <lineage>
        <taxon>Eukaryota</taxon>
        <taxon>Fungi</taxon>
        <taxon>Fungi incertae sedis</taxon>
        <taxon>Mucoromycota</taxon>
        <taxon>Glomeromycotina</taxon>
        <taxon>Glomeromycetes</taxon>
        <taxon>Glomerales</taxon>
        <taxon>Glomeraceae</taxon>
        <taxon>Funneliformis</taxon>
    </lineage>
</organism>
<keyword evidence="1" id="KW-0472">Membrane</keyword>
<dbReference type="Proteomes" id="UP001153678">
    <property type="component" value="Unassembled WGS sequence"/>
</dbReference>
<keyword evidence="3" id="KW-1185">Reference proteome</keyword>
<keyword evidence="1" id="KW-1133">Transmembrane helix</keyword>
<feature type="transmembrane region" description="Helical" evidence="1">
    <location>
        <begin position="147"/>
        <end position="166"/>
    </location>
</feature>
<evidence type="ECO:0000313" key="2">
    <source>
        <dbReference type="EMBL" id="CAI2174914.1"/>
    </source>
</evidence>
<reference evidence="2" key="1">
    <citation type="submission" date="2022-08" db="EMBL/GenBank/DDBJ databases">
        <authorList>
            <person name="Kallberg Y."/>
            <person name="Tangrot J."/>
            <person name="Rosling A."/>
        </authorList>
    </citation>
    <scope>NUCLEOTIDE SEQUENCE</scope>
    <source>
        <strain evidence="2">Wild A</strain>
    </source>
</reference>
<gene>
    <name evidence="2" type="ORF">FWILDA_LOCUS6831</name>
</gene>
<dbReference type="AlphaFoldDB" id="A0A9W4WVC9"/>
<evidence type="ECO:0000313" key="3">
    <source>
        <dbReference type="Proteomes" id="UP001153678"/>
    </source>
</evidence>
<feature type="transmembrane region" description="Helical" evidence="1">
    <location>
        <begin position="121"/>
        <end position="140"/>
    </location>
</feature>
<comment type="caution">
    <text evidence="2">The sequence shown here is derived from an EMBL/GenBank/DDBJ whole genome shotgun (WGS) entry which is preliminary data.</text>
</comment>
<protein>
    <submittedName>
        <fullName evidence="2">2078_t:CDS:1</fullName>
    </submittedName>
</protein>
<keyword evidence="1" id="KW-0812">Transmembrane</keyword>
<proteinExistence type="predicted"/>
<accession>A0A9W4WVC9</accession>
<dbReference type="OrthoDB" id="436519at2759"/>
<feature type="transmembrane region" description="Helical" evidence="1">
    <location>
        <begin position="186"/>
        <end position="208"/>
    </location>
</feature>